<dbReference type="EMBL" id="HG994589">
    <property type="protein sequence ID" value="CAF2798815.1"/>
    <property type="molecule type" value="Genomic_DNA"/>
</dbReference>
<dbReference type="OrthoDB" id="6337789at2759"/>
<reference evidence="2" key="1">
    <citation type="submission" date="2021-02" db="EMBL/GenBank/DDBJ databases">
        <authorList>
            <person name="Bekaert M."/>
        </authorList>
    </citation>
    <scope>NUCLEOTIDE SEQUENCE</scope>
    <source>
        <strain evidence="2">IoA-00</strain>
    </source>
</reference>
<evidence type="ECO:0000313" key="3">
    <source>
        <dbReference type="Proteomes" id="UP000675881"/>
    </source>
</evidence>
<accession>A0A7R8CEU8</accession>
<feature type="domain" description="Coiled-coil protein 142 C-terminal" evidence="1">
    <location>
        <begin position="336"/>
        <end position="649"/>
    </location>
</feature>
<keyword evidence="3" id="KW-1185">Reference proteome</keyword>
<gene>
    <name evidence="2" type="ORF">LSAA_2397</name>
</gene>
<dbReference type="InterPro" id="IPR026700">
    <property type="entry name" value="CCDC142"/>
</dbReference>
<organism evidence="2 3">
    <name type="scientific">Lepeophtheirus salmonis</name>
    <name type="common">Salmon louse</name>
    <name type="synonym">Caligus salmonis</name>
    <dbReference type="NCBI Taxonomy" id="72036"/>
    <lineage>
        <taxon>Eukaryota</taxon>
        <taxon>Metazoa</taxon>
        <taxon>Ecdysozoa</taxon>
        <taxon>Arthropoda</taxon>
        <taxon>Crustacea</taxon>
        <taxon>Multicrustacea</taxon>
        <taxon>Hexanauplia</taxon>
        <taxon>Copepoda</taxon>
        <taxon>Siphonostomatoida</taxon>
        <taxon>Caligidae</taxon>
        <taxon>Lepeophtheirus</taxon>
    </lineage>
</organism>
<dbReference type="InterPro" id="IPR055350">
    <property type="entry name" value="CCDC142_C"/>
</dbReference>
<proteinExistence type="predicted"/>
<name>A0A7R8CEU8_LEPSM</name>
<evidence type="ECO:0000259" key="1">
    <source>
        <dbReference type="Pfam" id="PF14923"/>
    </source>
</evidence>
<evidence type="ECO:0000313" key="2">
    <source>
        <dbReference type="EMBL" id="CAF2798815.1"/>
    </source>
</evidence>
<dbReference type="PANTHER" id="PTHR21436">
    <property type="entry name" value="COILED-COIL DOMAIN-CONTAINING PROTEIN 142"/>
    <property type="match status" value="1"/>
</dbReference>
<dbReference type="Pfam" id="PF14923">
    <property type="entry name" value="CCDC142"/>
    <property type="match status" value="1"/>
</dbReference>
<dbReference type="Proteomes" id="UP000675881">
    <property type="component" value="Chromosome 10"/>
</dbReference>
<protein>
    <submittedName>
        <fullName evidence="2">(salmon louse) hypothetical protein</fullName>
    </submittedName>
</protein>
<dbReference type="AlphaFoldDB" id="A0A7R8CEU8"/>
<sequence>MNSESTELYKESKKYLSVVNKFLVKLQSQLEDLIILKSRIESDIISLSSHEGKLKDNNDRDFTQIAFEFEPIQEKLDSVSSKFISNVKNEKSIRKTVFFRAKHMISKLEKSRWSCYHLLHKYVLIQIRMVSNRTNSDDWIYALHSVDTFNKLLQPESSHILHYHLHEDKHSFENCRPTIIRPVTVSKILQIVASERTWKGAKEISRSITIGLDPSKVNHVSEEYDWLQVPIRVLQNETHYEPKQRIPYLDNYIATEEIFLNNLFSHLCKVPGLLNEGKLGEWPRVACFGITCLNPMTYLFAFQHPRVCLSIGHMLQEYLSSPIDDDYSPLAFPCVQILVENFNLHAISFFWDLQYMVSVSEASKPKTEIIPYAEGVCGTTITKTGRYLHDTIKILSSCNNRCNPDVLRNFVEHGTHDPEDISFLEELHVLRRLQATLFCIRNWACQKGEAALRAWQFKDFLMTTQNDILNAQAACQNLFLLDHKHLQNSKSFNITLFIHVQDILRKDIMECIQTIKNLPIHFQGEMTRVSSFWKKSISSTPKTKCDYVEEFIERVLGPVFSAVEDLNEDVQQTICRISIKTFCDSWLEHIKMSKVKFSEWGARQLKLDFIGLRTWIDDNPYIKEDTRRYLLLLDSLRQCEGVAKLLITKQGELVDVKPHKNKVIPLDGNSESRPASPVNKILEAIPAELYVQDQQQWISLKSSTSLLSIPFCCKMMFDLHSMSLSFRIINKSIDICKTE</sequence>
<dbReference type="PANTHER" id="PTHR21436:SF2">
    <property type="entry name" value="COILED-COIL DOMAIN-CONTAINING PROTEIN 142"/>
    <property type="match status" value="1"/>
</dbReference>